<feature type="transmembrane region" description="Helical" evidence="11">
    <location>
        <begin position="94"/>
        <end position="112"/>
    </location>
</feature>
<proteinExistence type="inferred from homology"/>
<dbReference type="GO" id="GO:0019888">
    <property type="term" value="F:protein phosphatase regulator activity"/>
    <property type="evidence" value="ECO:0007669"/>
    <property type="project" value="InterPro"/>
</dbReference>
<accession>A0A1Y2HIS9</accession>
<dbReference type="GO" id="GO:0005737">
    <property type="term" value="C:cytoplasm"/>
    <property type="evidence" value="ECO:0007669"/>
    <property type="project" value="UniProtKB-SubCell"/>
</dbReference>
<keyword evidence="9" id="KW-0539">Nucleus</keyword>
<organism evidence="12 13">
    <name type="scientific">Catenaria anguillulae PL171</name>
    <dbReference type="NCBI Taxonomy" id="765915"/>
    <lineage>
        <taxon>Eukaryota</taxon>
        <taxon>Fungi</taxon>
        <taxon>Fungi incertae sedis</taxon>
        <taxon>Blastocladiomycota</taxon>
        <taxon>Blastocladiomycetes</taxon>
        <taxon>Blastocladiales</taxon>
        <taxon>Catenariaceae</taxon>
        <taxon>Catenaria</taxon>
    </lineage>
</organism>
<protein>
    <recommendedName>
        <fullName evidence="10">Transmembrane protein 188</fullName>
    </recommendedName>
</protein>
<evidence type="ECO:0000256" key="8">
    <source>
        <dbReference type="ARBA" id="ARBA00023136"/>
    </source>
</evidence>
<comment type="similarity">
    <text evidence="3">Belongs to the CNEP1R1 family.</text>
</comment>
<sequence length="198" mass="22229">MSSVAEVARHSSVGRSMSASGLPHGIAPQSHAPPTSSARDLAIFEERLRSNITYFRKRRRKYRAGQAALCFAMLVGFHGGFFSDTSTLAARWTYYLRLLFFVSLIALVVIQFRTDYQRTMDQAKMFAPRVNRVLHHFNLAFNRPGHPPELSFSKRIPIELVTQVDLARQEIQRRLQLVKQQQQQAGGGGSASPAAAKK</sequence>
<dbReference type="InterPro" id="IPR005605">
    <property type="entry name" value="Spo7"/>
</dbReference>
<dbReference type="PANTHER" id="PTHR20996:SF1">
    <property type="entry name" value="NUCLEAR ENVELOPE PHOSPHATASE-REGULATORY SUBUNIT 1"/>
    <property type="match status" value="1"/>
</dbReference>
<evidence type="ECO:0000313" key="12">
    <source>
        <dbReference type="EMBL" id="ORZ34500.1"/>
    </source>
</evidence>
<dbReference type="Proteomes" id="UP000193411">
    <property type="component" value="Unassembled WGS sequence"/>
</dbReference>
<feature type="non-terminal residue" evidence="12">
    <location>
        <position position="198"/>
    </location>
</feature>
<keyword evidence="13" id="KW-1185">Reference proteome</keyword>
<evidence type="ECO:0000256" key="7">
    <source>
        <dbReference type="ARBA" id="ARBA00023098"/>
    </source>
</evidence>
<keyword evidence="8 11" id="KW-0472">Membrane</keyword>
<keyword evidence="5 11" id="KW-0812">Transmembrane</keyword>
<dbReference type="EMBL" id="MCFL01000028">
    <property type="protein sequence ID" value="ORZ34500.1"/>
    <property type="molecule type" value="Genomic_DNA"/>
</dbReference>
<feature type="transmembrane region" description="Helical" evidence="11">
    <location>
        <begin position="64"/>
        <end position="82"/>
    </location>
</feature>
<dbReference type="STRING" id="765915.A0A1Y2HIS9"/>
<evidence type="ECO:0000313" key="13">
    <source>
        <dbReference type="Proteomes" id="UP000193411"/>
    </source>
</evidence>
<evidence type="ECO:0000256" key="10">
    <source>
        <dbReference type="ARBA" id="ARBA00030458"/>
    </source>
</evidence>
<evidence type="ECO:0000256" key="9">
    <source>
        <dbReference type="ARBA" id="ARBA00023242"/>
    </source>
</evidence>
<dbReference type="AlphaFoldDB" id="A0A1Y2HIS9"/>
<name>A0A1Y2HIS9_9FUNG</name>
<dbReference type="GO" id="GO:0071595">
    <property type="term" value="C:Nem1-Spo7 phosphatase complex"/>
    <property type="evidence" value="ECO:0007669"/>
    <property type="project" value="InterPro"/>
</dbReference>
<dbReference type="OrthoDB" id="5599171at2759"/>
<keyword evidence="7" id="KW-0443">Lipid metabolism</keyword>
<reference evidence="12 13" key="1">
    <citation type="submission" date="2016-07" db="EMBL/GenBank/DDBJ databases">
        <title>Pervasive Adenine N6-methylation of Active Genes in Fungi.</title>
        <authorList>
            <consortium name="DOE Joint Genome Institute"/>
            <person name="Mondo S.J."/>
            <person name="Dannebaum R.O."/>
            <person name="Kuo R.C."/>
            <person name="Labutti K."/>
            <person name="Haridas S."/>
            <person name="Kuo A."/>
            <person name="Salamov A."/>
            <person name="Ahrendt S.R."/>
            <person name="Lipzen A."/>
            <person name="Sullivan W."/>
            <person name="Andreopoulos W.B."/>
            <person name="Clum A."/>
            <person name="Lindquist E."/>
            <person name="Daum C."/>
            <person name="Ramamoorthy G.K."/>
            <person name="Gryganskyi A."/>
            <person name="Culley D."/>
            <person name="Magnuson J.K."/>
            <person name="James T.Y."/>
            <person name="O'Malley M.A."/>
            <person name="Stajich J.E."/>
            <person name="Spatafora J.W."/>
            <person name="Visel A."/>
            <person name="Grigoriev I.V."/>
        </authorList>
    </citation>
    <scope>NUCLEOTIDE SEQUENCE [LARGE SCALE GENOMIC DNA]</scope>
    <source>
        <strain evidence="12 13">PL171</strain>
    </source>
</reference>
<evidence type="ECO:0000256" key="6">
    <source>
        <dbReference type="ARBA" id="ARBA00022989"/>
    </source>
</evidence>
<evidence type="ECO:0000256" key="11">
    <source>
        <dbReference type="SAM" id="Phobius"/>
    </source>
</evidence>
<evidence type="ECO:0000256" key="2">
    <source>
        <dbReference type="ARBA" id="ARBA00004496"/>
    </source>
</evidence>
<evidence type="ECO:0000256" key="3">
    <source>
        <dbReference type="ARBA" id="ARBA00010998"/>
    </source>
</evidence>
<comment type="subcellular location">
    <subcellularLocation>
        <location evidence="2">Cytoplasm</location>
    </subcellularLocation>
    <subcellularLocation>
        <location evidence="1">Nucleus membrane</location>
        <topology evidence="1">Multi-pass membrane protein</topology>
    </subcellularLocation>
</comment>
<gene>
    <name evidence="12" type="ORF">BCR44DRAFT_36193</name>
</gene>
<dbReference type="GO" id="GO:0006629">
    <property type="term" value="P:lipid metabolic process"/>
    <property type="evidence" value="ECO:0007669"/>
    <property type="project" value="UniProtKB-KW"/>
</dbReference>
<dbReference type="InterPro" id="IPR019168">
    <property type="entry name" value="NEP1-R1"/>
</dbReference>
<keyword evidence="6 11" id="KW-1133">Transmembrane helix</keyword>
<evidence type="ECO:0000256" key="5">
    <source>
        <dbReference type="ARBA" id="ARBA00022692"/>
    </source>
</evidence>
<evidence type="ECO:0000256" key="4">
    <source>
        <dbReference type="ARBA" id="ARBA00022490"/>
    </source>
</evidence>
<keyword evidence="4" id="KW-0963">Cytoplasm</keyword>
<dbReference type="GO" id="GO:0031965">
    <property type="term" value="C:nuclear membrane"/>
    <property type="evidence" value="ECO:0007669"/>
    <property type="project" value="UniProtKB-SubCell"/>
</dbReference>
<evidence type="ECO:0000256" key="1">
    <source>
        <dbReference type="ARBA" id="ARBA00004232"/>
    </source>
</evidence>
<dbReference type="Pfam" id="PF03907">
    <property type="entry name" value="Spo7"/>
    <property type="match status" value="1"/>
</dbReference>
<dbReference type="PANTHER" id="PTHR20996">
    <property type="entry name" value="NUCLEAR ENVELOPE PHOSPHATASE-REGULATORY SUBUNIT 1"/>
    <property type="match status" value="1"/>
</dbReference>
<comment type="caution">
    <text evidence="12">The sequence shown here is derived from an EMBL/GenBank/DDBJ whole genome shotgun (WGS) entry which is preliminary data.</text>
</comment>